<sequence length="1033" mass="117337">MKHKQLLERLYAEVETVILSKQHPVTGLLPASTAITSHGDYTDAWVRDNVYSIVSVWTLSMAFKHQGETYKSDLLEQSTIKLMRGLLQSMMRQANKVEAFKHSLENGDALHAKYDTATGLPVVADDAWGHLQIDATSVFLLMLAQMSASGLRIVCTYDEVDFIQNLVYYIASAYRTPDYGIWERGNKVNNGKTEINASSVGMAKAALQALDKFNLFGKHGDPRATIHVIADAISLARTTLASLLPRESLSKETDSALLSIIGFPAFAVGKETLATQTRDSVLTKLGGNYGCKRFLWDGHQTVLEESSRIYYEHDELGNFAHVESEWPLFFTYLYITALFDGSEATAKYYRKKLESLMVNVNGIGLLPELYYLPLENVEAEKRNPRSQTRVPNENVPLVWAQSLYLTGLMLDEGLVSSDDLDPLKMRRRSTRFIKSNIALVVLTENEAIKQNLSKYGVIAESLQDIKPMGVVSASSLMEAYAHVGENKALGLSGRPRRRVQSLATSQTYEINNKVYLSLSWLQSEREDYRRYDAEWITETLIQEIAFIHKNWLSSEVAVFTLLVDHRLNKVPNSELLFQTLRNYQLRNEKEYVGYASANLAYRASRVNTLNIPHFHIPSMSQQMLASYSSDDALQPSQLEPVAAALLEHFYTESDIITFRKFSAYVASKQLTDNVGAAGTEITLKELIRDFFYRSQKVNYWLLSRFCFSQLNYTLIDLADSLTLLAARNLIISVGDNDHTEIKVDQSFSNATYFESVRELFPDLLERTLVQELISGIGSLIRAEPTLFDGLHSVQLRNFMLLCGMDKGDAEEVSMVEWLGLQSPARLYKKIHSILTSRKKVFSQEINHVTPYPIHHHLADLNDENPVLSDAVDNDWHEWRTARGLITHFDNNFLKDIWHSLMFAEVLVFSNPDGRAFNLDCKTTRRSMTPGEESFAHHIDQLTHQLYPAYYKSAVIEALYAYTQFCIHNPQVRFGEPVVFLEILELAAERYMRERKSPVHGRGIESDLAIFLEQSPHIVNLYVTLIFAEITQPY</sequence>
<dbReference type="STRING" id="1209072.GCA_000766945_00713"/>
<dbReference type="InterPro" id="IPR045583">
    <property type="entry name" value="KPBA/B_C"/>
</dbReference>
<proteinExistence type="inferred from homology"/>
<dbReference type="RefSeq" id="WP_094983398.1">
    <property type="nucleotide sequence ID" value="NZ_NHNI01000001.1"/>
</dbReference>
<comment type="caution">
    <text evidence="8">The sequence shown here is derived from an EMBL/GenBank/DDBJ whole genome shotgun (WGS) entry which is preliminary data.</text>
</comment>
<protein>
    <submittedName>
        <fullName evidence="8">Phosphorylase kinase</fullName>
    </submittedName>
</protein>
<dbReference type="GO" id="GO:0005964">
    <property type="term" value="C:phosphorylase kinase complex"/>
    <property type="evidence" value="ECO:0007669"/>
    <property type="project" value="TreeGrafter"/>
</dbReference>
<evidence type="ECO:0000256" key="4">
    <source>
        <dbReference type="ARBA" id="ARBA00022860"/>
    </source>
</evidence>
<name>A0A266Q6M9_9GAMM</name>
<evidence type="ECO:0000259" key="7">
    <source>
        <dbReference type="Pfam" id="PF19292"/>
    </source>
</evidence>
<organism evidence="8 9">
    <name type="scientific">Cellvibrio mixtus</name>
    <dbReference type="NCBI Taxonomy" id="39650"/>
    <lineage>
        <taxon>Bacteria</taxon>
        <taxon>Pseudomonadati</taxon>
        <taxon>Pseudomonadota</taxon>
        <taxon>Gammaproteobacteria</taxon>
        <taxon>Cellvibrionales</taxon>
        <taxon>Cellvibrionaceae</taxon>
        <taxon>Cellvibrio</taxon>
    </lineage>
</organism>
<comment type="similarity">
    <text evidence="2">Belongs to the phosphorylase b kinase regulatory chain family.</text>
</comment>
<dbReference type="PANTHER" id="PTHR10749:SF8">
    <property type="entry name" value="PHOSPHORYLASE B KINASE REGULATORY SUBUNIT BETA"/>
    <property type="match status" value="1"/>
</dbReference>
<evidence type="ECO:0000256" key="5">
    <source>
        <dbReference type="ARBA" id="ARBA00023277"/>
    </source>
</evidence>
<dbReference type="Pfam" id="PF19292">
    <property type="entry name" value="KPBB_C"/>
    <property type="match status" value="1"/>
</dbReference>
<dbReference type="Pfam" id="PF00723">
    <property type="entry name" value="Glyco_hydro_15"/>
    <property type="match status" value="1"/>
</dbReference>
<evidence type="ECO:0000313" key="9">
    <source>
        <dbReference type="Proteomes" id="UP000216101"/>
    </source>
</evidence>
<dbReference type="InterPro" id="IPR012341">
    <property type="entry name" value="6hp_glycosidase-like_sf"/>
</dbReference>
<keyword evidence="5" id="KW-0119">Carbohydrate metabolism</keyword>
<dbReference type="AlphaFoldDB" id="A0A266Q6M9"/>
<evidence type="ECO:0000256" key="3">
    <source>
        <dbReference type="ARBA" id="ARBA00022600"/>
    </source>
</evidence>
<dbReference type="UniPathway" id="UPA00163"/>
<gene>
    <name evidence="8" type="ORF">CBP51_00170</name>
</gene>
<dbReference type="InterPro" id="IPR011613">
    <property type="entry name" value="GH15-like"/>
</dbReference>
<evidence type="ECO:0000313" key="8">
    <source>
        <dbReference type="EMBL" id="OZY85505.1"/>
    </source>
</evidence>
<dbReference type="InterPro" id="IPR008734">
    <property type="entry name" value="PHK_A/B_su"/>
</dbReference>
<dbReference type="EMBL" id="NHNI01000001">
    <property type="protein sequence ID" value="OZY85505.1"/>
    <property type="molecule type" value="Genomic_DNA"/>
</dbReference>
<dbReference type="SUPFAM" id="SSF48208">
    <property type="entry name" value="Six-hairpin glycosidases"/>
    <property type="match status" value="1"/>
</dbReference>
<feature type="domain" description="GH15-like" evidence="6">
    <location>
        <begin position="8"/>
        <end position="496"/>
    </location>
</feature>
<keyword evidence="4" id="KW-0112">Calmodulin-binding</keyword>
<keyword evidence="9" id="KW-1185">Reference proteome</keyword>
<evidence type="ECO:0000259" key="6">
    <source>
        <dbReference type="Pfam" id="PF00723"/>
    </source>
</evidence>
<dbReference type="PANTHER" id="PTHR10749">
    <property type="entry name" value="PHOSPHORYLASE B KINASE REGULATORY SUBUNIT"/>
    <property type="match status" value="1"/>
</dbReference>
<keyword evidence="8" id="KW-0808">Transferase</keyword>
<keyword evidence="3" id="KW-0321">Glycogen metabolism</keyword>
<dbReference type="GO" id="GO:0016301">
    <property type="term" value="F:kinase activity"/>
    <property type="evidence" value="ECO:0007669"/>
    <property type="project" value="UniProtKB-KW"/>
</dbReference>
<evidence type="ECO:0000256" key="2">
    <source>
        <dbReference type="ARBA" id="ARBA00007128"/>
    </source>
</evidence>
<comment type="pathway">
    <text evidence="1">Glycan biosynthesis; glycogen metabolism.</text>
</comment>
<dbReference type="Proteomes" id="UP000216101">
    <property type="component" value="Unassembled WGS sequence"/>
</dbReference>
<dbReference type="GO" id="GO:0005516">
    <property type="term" value="F:calmodulin binding"/>
    <property type="evidence" value="ECO:0007669"/>
    <property type="project" value="UniProtKB-KW"/>
</dbReference>
<keyword evidence="8" id="KW-0418">Kinase</keyword>
<feature type="domain" description="Phosphorylase b kinase regulatory subunit alpha/beta C-terminal" evidence="7">
    <location>
        <begin position="816"/>
        <end position="984"/>
    </location>
</feature>
<dbReference type="GO" id="GO:0005977">
    <property type="term" value="P:glycogen metabolic process"/>
    <property type="evidence" value="ECO:0007669"/>
    <property type="project" value="UniProtKB-UniPathway"/>
</dbReference>
<accession>A0A266Q6M9</accession>
<dbReference type="Gene3D" id="1.50.10.10">
    <property type="match status" value="1"/>
</dbReference>
<reference evidence="9" key="1">
    <citation type="submission" date="2017-05" db="EMBL/GenBank/DDBJ databases">
        <authorList>
            <person name="Barney B.M."/>
        </authorList>
    </citation>
    <scope>NUCLEOTIDE SEQUENCE [LARGE SCALE GENOMIC DNA]</scope>
    <source>
        <strain evidence="9">PSBB022</strain>
    </source>
</reference>
<evidence type="ECO:0000256" key="1">
    <source>
        <dbReference type="ARBA" id="ARBA00005131"/>
    </source>
</evidence>
<dbReference type="InterPro" id="IPR008928">
    <property type="entry name" value="6-hairpin_glycosidase_sf"/>
</dbReference>